<feature type="signal peptide" evidence="1">
    <location>
        <begin position="1"/>
        <end position="25"/>
    </location>
</feature>
<proteinExistence type="predicted"/>
<organism evidence="2 3">
    <name type="scientific">Marinobacterium maritimum</name>
    <dbReference type="NCBI Taxonomy" id="500162"/>
    <lineage>
        <taxon>Bacteria</taxon>
        <taxon>Pseudomonadati</taxon>
        <taxon>Pseudomonadota</taxon>
        <taxon>Gammaproteobacteria</taxon>
        <taxon>Oceanospirillales</taxon>
        <taxon>Oceanospirillaceae</taxon>
        <taxon>Marinobacterium</taxon>
    </lineage>
</organism>
<dbReference type="InterPro" id="IPR045767">
    <property type="entry name" value="DUF6134"/>
</dbReference>
<evidence type="ECO:0000313" key="3">
    <source>
        <dbReference type="Proteomes" id="UP001499915"/>
    </source>
</evidence>
<gene>
    <name evidence="2" type="ORF">GCM10009104_20030</name>
</gene>
<comment type="caution">
    <text evidence="2">The sequence shown here is derived from an EMBL/GenBank/DDBJ whole genome shotgun (WGS) entry which is preliminary data.</text>
</comment>
<evidence type="ECO:0000313" key="2">
    <source>
        <dbReference type="EMBL" id="GAA0692831.1"/>
    </source>
</evidence>
<keyword evidence="3" id="KW-1185">Reference proteome</keyword>
<dbReference type="Pfam" id="PF19630">
    <property type="entry name" value="DUF6134"/>
    <property type="match status" value="1"/>
</dbReference>
<reference evidence="3" key="1">
    <citation type="journal article" date="2019" name="Int. J. Syst. Evol. Microbiol.">
        <title>The Global Catalogue of Microorganisms (GCM) 10K type strain sequencing project: providing services to taxonomists for standard genome sequencing and annotation.</title>
        <authorList>
            <consortium name="The Broad Institute Genomics Platform"/>
            <consortium name="The Broad Institute Genome Sequencing Center for Infectious Disease"/>
            <person name="Wu L."/>
            <person name="Ma J."/>
        </authorList>
    </citation>
    <scope>NUCLEOTIDE SEQUENCE [LARGE SCALE GENOMIC DNA]</scope>
    <source>
        <strain evidence="3">JCM 15134</strain>
    </source>
</reference>
<name>A0ABP3TDW9_9GAMM</name>
<feature type="chain" id="PRO_5047162683" description="DUF3108 domain-containing protein" evidence="1">
    <location>
        <begin position="26"/>
        <end position="234"/>
    </location>
</feature>
<dbReference type="Proteomes" id="UP001499915">
    <property type="component" value="Unassembled WGS sequence"/>
</dbReference>
<dbReference type="EMBL" id="BAAAET010000002">
    <property type="protein sequence ID" value="GAA0692831.1"/>
    <property type="molecule type" value="Genomic_DNA"/>
</dbReference>
<protein>
    <recommendedName>
        <fullName evidence="4">DUF3108 domain-containing protein</fullName>
    </recommendedName>
</protein>
<evidence type="ECO:0000256" key="1">
    <source>
        <dbReference type="SAM" id="SignalP"/>
    </source>
</evidence>
<evidence type="ECO:0008006" key="4">
    <source>
        <dbReference type="Google" id="ProtNLM"/>
    </source>
</evidence>
<sequence length="234" mass="26894">MGKWLHVFSFKIVLLSLLASLPAEATEPFRLYGSEAIYSVERKGKTIGEYRLAFRAQPDDRLVVNVSMQLQLRYLGLFKYDFSYRAEEVWQAADRLVAMQVSIDDDGGTHSYRIERRSDGLYRLSGDTDAVRLGDTLLTSNHWHSGLVEQSRLINTLTGEVSRLNVVLQGEERIQIGARQVRARRYHLGGELEDTLSWYDEQGRWLGMEFSARDGSRIRLRLQPDAELAEREKP</sequence>
<dbReference type="RefSeq" id="WP_343805453.1">
    <property type="nucleotide sequence ID" value="NZ_BAAAET010000002.1"/>
</dbReference>
<accession>A0ABP3TDW9</accession>
<keyword evidence="1" id="KW-0732">Signal</keyword>